<evidence type="ECO:0000256" key="1">
    <source>
        <dbReference type="ARBA" id="ARBA00022614"/>
    </source>
</evidence>
<dbReference type="PANTHER" id="PTHR45712">
    <property type="entry name" value="AGAP008170-PA"/>
    <property type="match status" value="1"/>
</dbReference>
<dbReference type="Ensembl" id="ENSAPET00000017646.1">
    <property type="protein sequence ID" value="ENSAPEP00000017159.1"/>
    <property type="gene ID" value="ENSAPEG00000012164.1"/>
</dbReference>
<reference evidence="4" key="2">
    <citation type="submission" date="2025-08" db="UniProtKB">
        <authorList>
            <consortium name="Ensembl"/>
        </authorList>
    </citation>
    <scope>IDENTIFICATION</scope>
</reference>
<feature type="region of interest" description="Disordered" evidence="3">
    <location>
        <begin position="45"/>
        <end position="69"/>
    </location>
</feature>
<dbReference type="PANTHER" id="PTHR45712:SF22">
    <property type="entry name" value="INSULIN-LIKE GROWTH FACTOR-BINDING PROTEIN COMPLEX ACID LABILE SUBUNIT"/>
    <property type="match status" value="1"/>
</dbReference>
<dbReference type="InterPro" id="IPR032675">
    <property type="entry name" value="LRR_dom_sf"/>
</dbReference>
<dbReference type="InterPro" id="IPR050333">
    <property type="entry name" value="SLRP"/>
</dbReference>
<dbReference type="SMART" id="SM00369">
    <property type="entry name" value="LRR_TYP"/>
    <property type="match status" value="6"/>
</dbReference>
<proteinExistence type="predicted"/>
<dbReference type="PROSITE" id="PS51450">
    <property type="entry name" value="LRR"/>
    <property type="match status" value="1"/>
</dbReference>
<dbReference type="SUPFAM" id="SSF52058">
    <property type="entry name" value="L domain-like"/>
    <property type="match status" value="1"/>
</dbReference>
<dbReference type="Proteomes" id="UP000265080">
    <property type="component" value="Chromosome 14"/>
</dbReference>
<keyword evidence="5" id="KW-1185">Reference proteome</keyword>
<accession>A0A3P8SX61</accession>
<sequence>MRPLKEWARVGGVKLLGSCAGPPHLSDELLQTVAPLDLRCHSRGETLKEEEEEDESTANTTPIPTSKPKQKAKCPVNCECNVTQHATCEDRGHTKVPRGFPTKTQLLDLRGNHFHHLPANSFPGSSQVVSLHLEFCKIHEIEDGAFQGMKKLFYLYLSDNDLTFLESRVFAGTPDGCGLINFIGLHVEMSIKTWIFILFVLHMERNAISKLQPTGLLFSATPKLKDLYLSNNTITVIARGALVSASLSTLHLDSNQLTEVPTQALTEASNLEELNLSHNSLRWVGPKAFQPVHQSLKRLYMDHTGIEKRLYGHPVYPWQ</sequence>
<evidence type="ECO:0000313" key="5">
    <source>
        <dbReference type="Proteomes" id="UP000265080"/>
    </source>
</evidence>
<evidence type="ECO:0000256" key="2">
    <source>
        <dbReference type="ARBA" id="ARBA00022737"/>
    </source>
</evidence>
<name>A0A3P8SX61_AMPPE</name>
<dbReference type="InterPro" id="IPR001611">
    <property type="entry name" value="Leu-rich_rpt"/>
</dbReference>
<evidence type="ECO:0000256" key="3">
    <source>
        <dbReference type="SAM" id="MobiDB-lite"/>
    </source>
</evidence>
<dbReference type="AlphaFoldDB" id="A0A3P8SX61"/>
<dbReference type="InterPro" id="IPR003591">
    <property type="entry name" value="Leu-rich_rpt_typical-subtyp"/>
</dbReference>
<dbReference type="GeneTree" id="ENSGT00940000165277"/>
<dbReference type="Gene3D" id="3.80.10.10">
    <property type="entry name" value="Ribonuclease Inhibitor"/>
    <property type="match status" value="2"/>
</dbReference>
<reference evidence="4 5" key="1">
    <citation type="submission" date="2018-03" db="EMBL/GenBank/DDBJ databases">
        <title>Finding Nemo's genes: A chromosome-scale reference assembly of the genome of the orange clownfish Amphiprion percula.</title>
        <authorList>
            <person name="Lehmann R."/>
        </authorList>
    </citation>
    <scope>NUCLEOTIDE SEQUENCE</scope>
</reference>
<evidence type="ECO:0000313" key="4">
    <source>
        <dbReference type="Ensembl" id="ENSAPEP00000017159.1"/>
    </source>
</evidence>
<dbReference type="Pfam" id="PF13855">
    <property type="entry name" value="LRR_8"/>
    <property type="match status" value="2"/>
</dbReference>
<organism evidence="4 5">
    <name type="scientific">Amphiprion percula</name>
    <name type="common">Orange clownfish</name>
    <name type="synonym">Lutjanus percula</name>
    <dbReference type="NCBI Taxonomy" id="161767"/>
    <lineage>
        <taxon>Eukaryota</taxon>
        <taxon>Metazoa</taxon>
        <taxon>Chordata</taxon>
        <taxon>Craniata</taxon>
        <taxon>Vertebrata</taxon>
        <taxon>Euteleostomi</taxon>
        <taxon>Actinopterygii</taxon>
        <taxon>Neopterygii</taxon>
        <taxon>Teleostei</taxon>
        <taxon>Neoteleostei</taxon>
        <taxon>Acanthomorphata</taxon>
        <taxon>Ovalentaria</taxon>
        <taxon>Pomacentridae</taxon>
        <taxon>Amphiprion</taxon>
    </lineage>
</organism>
<keyword evidence="2" id="KW-0677">Repeat</keyword>
<reference evidence="4" key="3">
    <citation type="submission" date="2025-09" db="UniProtKB">
        <authorList>
            <consortium name="Ensembl"/>
        </authorList>
    </citation>
    <scope>IDENTIFICATION</scope>
</reference>
<evidence type="ECO:0008006" key="6">
    <source>
        <dbReference type="Google" id="ProtNLM"/>
    </source>
</evidence>
<protein>
    <recommendedName>
        <fullName evidence="6">Chondroadherin</fullName>
    </recommendedName>
</protein>
<dbReference type="GO" id="GO:0005615">
    <property type="term" value="C:extracellular space"/>
    <property type="evidence" value="ECO:0007669"/>
    <property type="project" value="TreeGrafter"/>
</dbReference>
<keyword evidence="1" id="KW-0433">Leucine-rich repeat</keyword>